<evidence type="ECO:0000259" key="5">
    <source>
        <dbReference type="Pfam" id="PF00591"/>
    </source>
</evidence>
<evidence type="ECO:0000256" key="3">
    <source>
        <dbReference type="ARBA" id="ARBA00022822"/>
    </source>
</evidence>
<dbReference type="InterPro" id="IPR036320">
    <property type="entry name" value="Glycosyl_Trfase_fam3_N_dom_sf"/>
</dbReference>
<dbReference type="InterPro" id="IPR005940">
    <property type="entry name" value="Anthranilate_Pribosyl_Tfrase"/>
</dbReference>
<dbReference type="STRING" id="1236971.JCM9152_1353"/>
<feature type="domain" description="Glycosyl transferase family 3" evidence="5">
    <location>
        <begin position="91"/>
        <end position="327"/>
    </location>
</feature>
<evidence type="ECO:0000256" key="2">
    <source>
        <dbReference type="ARBA" id="ARBA00022679"/>
    </source>
</evidence>
<keyword evidence="3" id="KW-0822">Tryptophan biosynthesis</keyword>
<feature type="domain" description="Glycosyl transferase family 3 N-terminal" evidence="6">
    <location>
        <begin position="6"/>
        <end position="67"/>
    </location>
</feature>
<dbReference type="AlphaFoldDB" id="W4QE80"/>
<dbReference type="OrthoDB" id="9926at2"/>
<keyword evidence="4" id="KW-0057">Aromatic amino acid biosynthesis</keyword>
<dbReference type="InterPro" id="IPR000312">
    <property type="entry name" value="Glycosyl_Trfase_fam3"/>
</dbReference>
<keyword evidence="8" id="KW-1185">Reference proteome</keyword>
<keyword evidence="3" id="KW-0028">Amino-acid biosynthesis</keyword>
<sequence>MMDMFIKEVARGKRGARDLTSEEALRAAEQIVFGQASDAQIGAFLTAERMKMESVDELLAFIDQFRSLSTIHPIEGSIDCSGPYDGRNRSFYSSFATAFVLSSFGIPVTLHSSPTLPPKQGITLYDMLQTIHISLDHKEQKTIIHAAKKSGVFILPTEQWCPPLQRLRPIRQQLGMRTMLNTIEKLLRFSESPYMAIGIYHGTIMNKMTEVLKKSGVKRGMIVQGMEGSEDLPIDRRSRVYVFNEIYEEWNVIDPHLYELSATYPEMKWTAKRQMDVSLSVLKGTADLAFYHTVILNAGVRLWISGKTPSIEEGIYEANYAIDSGRAFNQFQLWKESMHQSVAI</sequence>
<dbReference type="SUPFAM" id="SSF52418">
    <property type="entry name" value="Nucleoside phosphorylase/phosphoribosyltransferase catalytic domain"/>
    <property type="match status" value="1"/>
</dbReference>
<dbReference type="InterPro" id="IPR035902">
    <property type="entry name" value="Nuc_phospho_transferase"/>
</dbReference>
<dbReference type="GO" id="GO:0000162">
    <property type="term" value="P:L-tryptophan biosynthetic process"/>
    <property type="evidence" value="ECO:0007669"/>
    <property type="project" value="UniProtKB-KW"/>
</dbReference>
<dbReference type="EMBL" id="BAUU01000008">
    <property type="protein sequence ID" value="GAE29963.1"/>
    <property type="molecule type" value="Genomic_DNA"/>
</dbReference>
<gene>
    <name evidence="7" type="ORF">JCM9152_1353</name>
</gene>
<dbReference type="PANTHER" id="PTHR43285:SF2">
    <property type="entry name" value="ANTHRANILATE PHOSPHORIBOSYLTRANSFERASE"/>
    <property type="match status" value="1"/>
</dbReference>
<proteinExistence type="predicted"/>
<keyword evidence="1 7" id="KW-0328">Glycosyltransferase</keyword>
<dbReference type="PANTHER" id="PTHR43285">
    <property type="entry name" value="ANTHRANILATE PHOSPHORIBOSYLTRANSFERASE"/>
    <property type="match status" value="1"/>
</dbReference>
<organism evidence="7 8">
    <name type="scientific">Halalkalibacter hemicellulosilyticusJCM 9152</name>
    <dbReference type="NCBI Taxonomy" id="1236971"/>
    <lineage>
        <taxon>Bacteria</taxon>
        <taxon>Bacillati</taxon>
        <taxon>Bacillota</taxon>
        <taxon>Bacilli</taxon>
        <taxon>Bacillales</taxon>
        <taxon>Bacillaceae</taxon>
        <taxon>Halalkalibacter</taxon>
    </lineage>
</organism>
<dbReference type="Gene3D" id="3.40.1030.10">
    <property type="entry name" value="Nucleoside phosphorylase/phosphoribosyltransferase catalytic domain"/>
    <property type="match status" value="1"/>
</dbReference>
<keyword evidence="2 7" id="KW-0808">Transferase</keyword>
<dbReference type="GO" id="GO:0005829">
    <property type="term" value="C:cytosol"/>
    <property type="evidence" value="ECO:0007669"/>
    <property type="project" value="TreeGrafter"/>
</dbReference>
<evidence type="ECO:0000313" key="8">
    <source>
        <dbReference type="Proteomes" id="UP000018895"/>
    </source>
</evidence>
<dbReference type="Gene3D" id="1.20.970.10">
    <property type="entry name" value="Transferase, Pyrimidine Nucleoside Phosphorylase, Chain C"/>
    <property type="match status" value="1"/>
</dbReference>
<evidence type="ECO:0000256" key="1">
    <source>
        <dbReference type="ARBA" id="ARBA00022676"/>
    </source>
</evidence>
<reference evidence="7" key="1">
    <citation type="journal article" date="2014" name="Genome Announc.">
        <title>Draft Genome Sequences of Three Alkaliphilic Bacillus Strains, Bacillus wakoensis JCM 9140T, Bacillus akibai JCM 9157T, and Bacillus hemicellulosilyticus JCM 9152T.</title>
        <authorList>
            <person name="Yuki M."/>
            <person name="Oshima K."/>
            <person name="Suda W."/>
            <person name="Oshida Y."/>
            <person name="Kitamura K."/>
            <person name="Iida T."/>
            <person name="Hattori M."/>
            <person name="Ohkuma M."/>
        </authorList>
    </citation>
    <scope>NUCLEOTIDE SEQUENCE [LARGE SCALE GENOMIC DNA]</scope>
    <source>
        <strain evidence="7">JCM 9152</strain>
    </source>
</reference>
<dbReference type="Pfam" id="PF02885">
    <property type="entry name" value="Glycos_trans_3N"/>
    <property type="match status" value="1"/>
</dbReference>
<name>W4QE80_9BACI</name>
<protein>
    <submittedName>
        <fullName evidence="7">Anthranilate phosphoribosyltransferase</fullName>
    </submittedName>
</protein>
<dbReference type="Pfam" id="PF00591">
    <property type="entry name" value="Glycos_transf_3"/>
    <property type="match status" value="1"/>
</dbReference>
<evidence type="ECO:0000313" key="7">
    <source>
        <dbReference type="EMBL" id="GAE29963.1"/>
    </source>
</evidence>
<dbReference type="SUPFAM" id="SSF47648">
    <property type="entry name" value="Nucleoside phosphorylase/phosphoribosyltransferase N-terminal domain"/>
    <property type="match status" value="1"/>
</dbReference>
<dbReference type="Proteomes" id="UP000018895">
    <property type="component" value="Unassembled WGS sequence"/>
</dbReference>
<dbReference type="InterPro" id="IPR017459">
    <property type="entry name" value="Glycosyl_Trfase_fam3_N_dom"/>
</dbReference>
<accession>W4QE80</accession>
<comment type="caution">
    <text evidence="7">The sequence shown here is derived from an EMBL/GenBank/DDBJ whole genome shotgun (WGS) entry which is preliminary data.</text>
</comment>
<dbReference type="GO" id="GO:0004048">
    <property type="term" value="F:anthranilate phosphoribosyltransferase activity"/>
    <property type="evidence" value="ECO:0007669"/>
    <property type="project" value="InterPro"/>
</dbReference>
<dbReference type="RefSeq" id="WP_052015661.1">
    <property type="nucleotide sequence ID" value="NZ_BAUU01000008.1"/>
</dbReference>
<evidence type="ECO:0000259" key="6">
    <source>
        <dbReference type="Pfam" id="PF02885"/>
    </source>
</evidence>
<evidence type="ECO:0000256" key="4">
    <source>
        <dbReference type="ARBA" id="ARBA00023141"/>
    </source>
</evidence>